<comment type="cofactor">
    <cofactor evidence="1">
        <name>Zn(2+)</name>
        <dbReference type="ChEBI" id="CHEBI:29105"/>
    </cofactor>
    <text evidence="1">Binds 1 zinc ion per subunit.</text>
</comment>
<dbReference type="EMBL" id="JACIDJ010000003">
    <property type="protein sequence ID" value="MBB3898930.1"/>
    <property type="molecule type" value="Genomic_DNA"/>
</dbReference>
<dbReference type="GO" id="GO:0008237">
    <property type="term" value="F:metallopeptidase activity"/>
    <property type="evidence" value="ECO:0007669"/>
    <property type="project" value="UniProtKB-KW"/>
</dbReference>
<reference evidence="4 5" key="1">
    <citation type="submission" date="2020-08" db="EMBL/GenBank/DDBJ databases">
        <title>Genomic Encyclopedia of Type Strains, Phase IV (KMG-IV): sequencing the most valuable type-strain genomes for metagenomic binning, comparative biology and taxonomic classification.</title>
        <authorList>
            <person name="Goeker M."/>
        </authorList>
    </citation>
    <scope>NUCLEOTIDE SEQUENCE [LARGE SCALE GENOMIC DNA]</scope>
    <source>
        <strain evidence="4 5">DSM 19979</strain>
    </source>
</reference>
<feature type="domain" description="Microcystin LR degradation protein MlrC N-terminal" evidence="3">
    <location>
        <begin position="3"/>
        <end position="295"/>
    </location>
</feature>
<organism evidence="4 5">
    <name type="scientific">Roseococcus suduntuyensis</name>
    <dbReference type="NCBI Taxonomy" id="455361"/>
    <lineage>
        <taxon>Bacteria</taxon>
        <taxon>Pseudomonadati</taxon>
        <taxon>Pseudomonadota</taxon>
        <taxon>Alphaproteobacteria</taxon>
        <taxon>Acetobacterales</taxon>
        <taxon>Roseomonadaceae</taxon>
        <taxon>Roseococcus</taxon>
    </lineage>
</organism>
<dbReference type="InterPro" id="IPR015995">
    <property type="entry name" value="MlrC_N"/>
</dbReference>
<keyword evidence="1" id="KW-0479">Metal-binding</keyword>
<comment type="similarity">
    <text evidence="1">Belongs to the peptidase M81 family.</text>
</comment>
<comment type="caution">
    <text evidence="4">The sequence shown here is derived from an EMBL/GenBank/DDBJ whole genome shotgun (WGS) entry which is preliminary data.</text>
</comment>
<comment type="function">
    <text evidence="1">Involved in peptidolytic degradation of cyclic heptapeptide hepatotoxin microcystin (MC).</text>
</comment>
<dbReference type="InterPro" id="IPR010799">
    <property type="entry name" value="MlrC_C"/>
</dbReference>
<dbReference type="Proteomes" id="UP000553193">
    <property type="component" value="Unassembled WGS sequence"/>
</dbReference>
<evidence type="ECO:0000313" key="4">
    <source>
        <dbReference type="EMBL" id="MBB3898930.1"/>
    </source>
</evidence>
<dbReference type="GO" id="GO:0006508">
    <property type="term" value="P:proteolysis"/>
    <property type="evidence" value="ECO:0007669"/>
    <property type="project" value="UniProtKB-KW"/>
</dbReference>
<keyword evidence="1" id="KW-0482">Metalloprotease</keyword>
<keyword evidence="5" id="KW-1185">Reference proteome</keyword>
<keyword evidence="1" id="KW-0378">Hydrolase</keyword>
<evidence type="ECO:0000259" key="3">
    <source>
        <dbReference type="Pfam" id="PF07364"/>
    </source>
</evidence>
<feature type="domain" description="Microcystin LR degradation protein MlrC C-terminal" evidence="2">
    <location>
        <begin position="304"/>
        <end position="483"/>
    </location>
</feature>
<evidence type="ECO:0000256" key="1">
    <source>
        <dbReference type="PIRNR" id="PIRNR012702"/>
    </source>
</evidence>
<dbReference type="Pfam" id="PF07171">
    <property type="entry name" value="MlrC_C"/>
    <property type="match status" value="1"/>
</dbReference>
<dbReference type="Pfam" id="PF07364">
    <property type="entry name" value="DUF1485"/>
    <property type="match status" value="1"/>
</dbReference>
<gene>
    <name evidence="4" type="ORF">GGQ83_002373</name>
</gene>
<sequence length="498" mass="53970">MKRVALLGFSIECNRFAPVAMEADFAARCLLRGPAILEDSRSPAPRALGEMPGFIADMDAAGPWQPHPLLLAMTEPNGPVDHAFFQRLMDEWREGLRLLRGRVDGVYCVMHGAGLTTVLDDPEGAIQALIRAELGEVPLVCSYDLHVNVSDANVALNDAFVGYLTNPHLDMRERGAESAQLLRRLMAGERFVRAHRRLPIVPPTVSLLTAAGPYAEVINLGQERRAADPRIVNVSVMAGFAYSDTPFNGMCAIVTATHQGAADALADELAEALWARRARFVAALTPIEEATQRALTTDVPLAFADVADNPGGGGRGNTMWLLEAFHRAGVEGAVFGVIHDPELAREAHAKGVGARFEARFNRDSGQDPFSRPFAAEAEVVALSDGKVTGRRGIFKGTAMRLGATARLRLGGIEVVVIEGRTQCADPAFLEHLGIDLAAARAVVVKSRGHFRGGFDEFFDHARIVEVDAPGLTSPILSRFEWTRLPRPVLPLDEESAWR</sequence>
<accession>A0A840AEQ1</accession>
<protein>
    <recommendedName>
        <fullName evidence="1">Microcystinase C</fullName>
        <shortName evidence="1">MlrC</shortName>
    </recommendedName>
</protein>
<dbReference type="RefSeq" id="WP_184384190.1">
    <property type="nucleotide sequence ID" value="NZ_JACIDJ010000003.1"/>
</dbReference>
<keyword evidence="1" id="KW-0645">Protease</keyword>
<evidence type="ECO:0000259" key="2">
    <source>
        <dbReference type="Pfam" id="PF07171"/>
    </source>
</evidence>
<proteinExistence type="inferred from homology"/>
<name>A0A840AEQ1_9PROT</name>
<dbReference type="AlphaFoldDB" id="A0A840AEQ1"/>
<dbReference type="GO" id="GO:0046872">
    <property type="term" value="F:metal ion binding"/>
    <property type="evidence" value="ECO:0007669"/>
    <property type="project" value="UniProtKB-KW"/>
</dbReference>
<dbReference type="PIRSF" id="PIRSF012702">
    <property type="entry name" value="UCP012702"/>
    <property type="match status" value="1"/>
</dbReference>
<dbReference type="InterPro" id="IPR009197">
    <property type="entry name" value="MlrC"/>
</dbReference>
<evidence type="ECO:0000313" key="5">
    <source>
        <dbReference type="Proteomes" id="UP000553193"/>
    </source>
</evidence>